<organism evidence="2 3">
    <name type="scientific">Mycobacteroides chelonae</name>
    <name type="common">Mycobacterium chelonae</name>
    <dbReference type="NCBI Taxonomy" id="1774"/>
    <lineage>
        <taxon>Bacteria</taxon>
        <taxon>Bacillati</taxon>
        <taxon>Actinomycetota</taxon>
        <taxon>Actinomycetes</taxon>
        <taxon>Mycobacteriales</taxon>
        <taxon>Mycobacteriaceae</taxon>
        <taxon>Mycobacteroides</taxon>
    </lineage>
</organism>
<evidence type="ECO:0000259" key="1">
    <source>
        <dbReference type="Pfam" id="PF08241"/>
    </source>
</evidence>
<dbReference type="RefSeq" id="WP_052740201.1">
    <property type="nucleotide sequence ID" value="NZ_CP010946.1"/>
</dbReference>
<dbReference type="Proteomes" id="UP000179441">
    <property type="component" value="Unassembled WGS sequence"/>
</dbReference>
<dbReference type="PANTHER" id="PTHR43591">
    <property type="entry name" value="METHYLTRANSFERASE"/>
    <property type="match status" value="1"/>
</dbReference>
<gene>
    <name evidence="2" type="ORF">BKG84_02005</name>
</gene>
<dbReference type="EMBL" id="MLIS01000001">
    <property type="protein sequence ID" value="OHU77356.1"/>
    <property type="molecule type" value="Genomic_DNA"/>
</dbReference>
<name>A0A1S1M216_MYCCH</name>
<protein>
    <submittedName>
        <fullName evidence="2">Methyltransferase</fullName>
    </submittedName>
</protein>
<dbReference type="CDD" id="cd02440">
    <property type="entry name" value="AdoMet_MTases"/>
    <property type="match status" value="1"/>
</dbReference>
<dbReference type="Pfam" id="PF08241">
    <property type="entry name" value="Methyltransf_11"/>
    <property type="match status" value="1"/>
</dbReference>
<keyword evidence="3" id="KW-1185">Reference proteome</keyword>
<dbReference type="AlphaFoldDB" id="A0A1S1M216"/>
<accession>A0A1S1M216</accession>
<evidence type="ECO:0000313" key="2">
    <source>
        <dbReference type="EMBL" id="OHU77356.1"/>
    </source>
</evidence>
<feature type="domain" description="Methyltransferase type 11" evidence="1">
    <location>
        <begin position="53"/>
        <end position="146"/>
    </location>
</feature>
<keyword evidence="2" id="KW-0808">Transferase</keyword>
<dbReference type="GO" id="GO:0032259">
    <property type="term" value="P:methylation"/>
    <property type="evidence" value="ECO:0007669"/>
    <property type="project" value="UniProtKB-KW"/>
</dbReference>
<comment type="caution">
    <text evidence="2">The sequence shown here is derived from an EMBL/GenBank/DDBJ whole genome shotgun (WGS) entry which is preliminary data.</text>
</comment>
<dbReference type="InterPro" id="IPR013216">
    <property type="entry name" value="Methyltransf_11"/>
</dbReference>
<dbReference type="GO" id="GO:0008757">
    <property type="term" value="F:S-adenosylmethionine-dependent methyltransferase activity"/>
    <property type="evidence" value="ECO:0007669"/>
    <property type="project" value="InterPro"/>
</dbReference>
<keyword evidence="2" id="KW-0489">Methyltransferase</keyword>
<reference evidence="2 3" key="1">
    <citation type="submission" date="2016-10" db="EMBL/GenBank/DDBJ databases">
        <title>Evaluation of Human, Veterinary and Environmental Mycobacterium chelonae Isolates by Core Genome Phylogenomic Analysis, Targeted Gene Comparison, and Anti-microbial Susceptibility Patterns: A Tale of Mistaken Identities.</title>
        <authorList>
            <person name="Fogelson S.B."/>
            <person name="Camus A.C."/>
            <person name="Lorenz W."/>
            <person name="Vasireddy R."/>
            <person name="Vasireddy S."/>
            <person name="Smith T."/>
            <person name="Brown-Elliott B.A."/>
            <person name="Wallace R.J.Jr."/>
            <person name="Hasan N.A."/>
            <person name="Reischl U."/>
            <person name="Sanchez S."/>
        </authorList>
    </citation>
    <scope>NUCLEOTIDE SEQUENCE [LARGE SCALE GENOMIC DNA]</scope>
    <source>
        <strain evidence="2 3">15518</strain>
    </source>
</reference>
<dbReference type="Gene3D" id="3.40.50.150">
    <property type="entry name" value="Vaccinia Virus protein VP39"/>
    <property type="match status" value="1"/>
</dbReference>
<sequence length="244" mass="27136">MEPVEHARHTREVYDRLAPVWSATTDDGPFNGLLERPALRSLVPRPLKGRAVLDVGCGSGAQCAWLLDEGANVTGVDLSPVMIEQARRRCGSRANLLVADMAEPLPLESRSFDGVTCSLALHYLRDWQVPLASFARVLRPGGWAVISLDHPFGAPLPDQSDGYFQCQLVSDTWNKADVEVTQYFWRRPLAQVVDAFAEAGFVVERIVEPQPSREAMLRYPTALQNVVDSPSFIVYRLRYSGDPE</sequence>
<proteinExistence type="predicted"/>
<dbReference type="InterPro" id="IPR029063">
    <property type="entry name" value="SAM-dependent_MTases_sf"/>
</dbReference>
<dbReference type="OrthoDB" id="5566900at2"/>
<dbReference type="SUPFAM" id="SSF53335">
    <property type="entry name" value="S-adenosyl-L-methionine-dependent methyltransferases"/>
    <property type="match status" value="1"/>
</dbReference>
<evidence type="ECO:0000313" key="3">
    <source>
        <dbReference type="Proteomes" id="UP000179441"/>
    </source>
</evidence>
<dbReference type="GeneID" id="31679559"/>